<gene>
    <name evidence="2" type="ORF">EHQ24_07945</name>
</gene>
<name>A0A4R9I9Q8_9LEPT</name>
<reference evidence="2" key="1">
    <citation type="journal article" date="2019" name="PLoS Negl. Trop. Dis.">
        <title>Revisiting the worldwide diversity of Leptospira species in the environment.</title>
        <authorList>
            <person name="Vincent A.T."/>
            <person name="Schiettekatte O."/>
            <person name="Bourhy P."/>
            <person name="Veyrier F.J."/>
            <person name="Picardeau M."/>
        </authorList>
    </citation>
    <scope>NUCLEOTIDE SEQUENCE [LARGE SCALE GENOMIC DNA]</scope>
    <source>
        <strain evidence="2">201800287</strain>
    </source>
</reference>
<feature type="transmembrane region" description="Helical" evidence="1">
    <location>
        <begin position="20"/>
        <end position="46"/>
    </location>
</feature>
<dbReference type="EMBL" id="RQFK01000023">
    <property type="protein sequence ID" value="TGK83226.1"/>
    <property type="molecule type" value="Genomic_DNA"/>
</dbReference>
<protein>
    <submittedName>
        <fullName evidence="2">Uncharacterized protein</fullName>
    </submittedName>
</protein>
<keyword evidence="1" id="KW-1133">Transmembrane helix</keyword>
<evidence type="ECO:0000313" key="2">
    <source>
        <dbReference type="EMBL" id="TGK83226.1"/>
    </source>
</evidence>
<dbReference type="AlphaFoldDB" id="A0A4R9I9Q8"/>
<proteinExistence type="predicted"/>
<sequence>MKDKISTLHKKFYPYTSLNYWQDVTFAFIFREIAFVLLPLVIIFVLQRYFTNFEWNTFFASTDFAFATIVLICSGIFQFVELKVKIQGDKSEKLQLGLKYFVIFLVLSCILMTITILKQLRTLSQIIPDDLIGNLMKGFMLFSFLLLFIKVSQELKIEYIRRYGKFKSKEDAYIEINENLDSIIEDLNGSHFFCEQSKDLKLVQGNIEMDSWEGSTTELKEEIIQKIHSAKKSLDRIEKFLKY</sequence>
<keyword evidence="3" id="KW-1185">Reference proteome</keyword>
<evidence type="ECO:0000313" key="3">
    <source>
        <dbReference type="Proteomes" id="UP000298009"/>
    </source>
</evidence>
<accession>A0A4R9I9Q8</accession>
<dbReference type="RefSeq" id="WP_135601127.1">
    <property type="nucleotide sequence ID" value="NZ_RQFK01000023.1"/>
</dbReference>
<dbReference type="Proteomes" id="UP000298009">
    <property type="component" value="Unassembled WGS sequence"/>
</dbReference>
<feature type="transmembrane region" description="Helical" evidence="1">
    <location>
        <begin position="132"/>
        <end position="152"/>
    </location>
</feature>
<evidence type="ECO:0000256" key="1">
    <source>
        <dbReference type="SAM" id="Phobius"/>
    </source>
</evidence>
<keyword evidence="1" id="KW-0472">Membrane</keyword>
<organism evidence="2 3">
    <name type="scientific">Leptospira noumeaensis</name>
    <dbReference type="NCBI Taxonomy" id="2484964"/>
    <lineage>
        <taxon>Bacteria</taxon>
        <taxon>Pseudomonadati</taxon>
        <taxon>Spirochaetota</taxon>
        <taxon>Spirochaetia</taxon>
        <taxon>Leptospirales</taxon>
        <taxon>Leptospiraceae</taxon>
        <taxon>Leptospira</taxon>
    </lineage>
</organism>
<comment type="caution">
    <text evidence="2">The sequence shown here is derived from an EMBL/GenBank/DDBJ whole genome shotgun (WGS) entry which is preliminary data.</text>
</comment>
<feature type="transmembrane region" description="Helical" evidence="1">
    <location>
        <begin position="100"/>
        <end position="120"/>
    </location>
</feature>
<feature type="transmembrane region" description="Helical" evidence="1">
    <location>
        <begin position="58"/>
        <end position="80"/>
    </location>
</feature>
<keyword evidence="1" id="KW-0812">Transmembrane</keyword>